<evidence type="ECO:0000259" key="13">
    <source>
        <dbReference type="PROSITE" id="PS50885"/>
    </source>
</evidence>
<dbReference type="PANTHER" id="PTHR45528:SF12">
    <property type="entry name" value="SENSOR HISTIDINE KINASE ARSS"/>
    <property type="match status" value="1"/>
</dbReference>
<accession>A0AAU9EE27</accession>
<keyword evidence="6 11" id="KW-0812">Transmembrane</keyword>
<keyword evidence="5" id="KW-0808">Transferase</keyword>
<dbReference type="SUPFAM" id="SSF47384">
    <property type="entry name" value="Homodimeric domain of signal transducing histidine kinase"/>
    <property type="match status" value="1"/>
</dbReference>
<evidence type="ECO:0000259" key="12">
    <source>
        <dbReference type="PROSITE" id="PS50109"/>
    </source>
</evidence>
<feature type="transmembrane region" description="Helical" evidence="11">
    <location>
        <begin position="42"/>
        <end position="62"/>
    </location>
</feature>
<keyword evidence="8 11" id="KW-1133">Transmembrane helix</keyword>
<dbReference type="InterPro" id="IPR003594">
    <property type="entry name" value="HATPase_dom"/>
</dbReference>
<dbReference type="InterPro" id="IPR004358">
    <property type="entry name" value="Sig_transdc_His_kin-like_C"/>
</dbReference>
<evidence type="ECO:0000313" key="15">
    <source>
        <dbReference type="Proteomes" id="UP001321786"/>
    </source>
</evidence>
<keyword evidence="10 11" id="KW-0472">Membrane</keyword>
<dbReference type="Pfam" id="PF00512">
    <property type="entry name" value="HisKA"/>
    <property type="match status" value="1"/>
</dbReference>
<dbReference type="InterPro" id="IPR003660">
    <property type="entry name" value="HAMP_dom"/>
</dbReference>
<feature type="domain" description="Histidine kinase" evidence="12">
    <location>
        <begin position="284"/>
        <end position="502"/>
    </location>
</feature>
<dbReference type="SMART" id="SM00388">
    <property type="entry name" value="HisKA"/>
    <property type="match status" value="1"/>
</dbReference>
<feature type="transmembrane region" description="Helical" evidence="11">
    <location>
        <begin position="196"/>
        <end position="215"/>
    </location>
</feature>
<dbReference type="CDD" id="cd00075">
    <property type="entry name" value="HATPase"/>
    <property type="match status" value="1"/>
</dbReference>
<dbReference type="Gene3D" id="3.30.565.10">
    <property type="entry name" value="Histidine kinase-like ATPase, C-terminal domain"/>
    <property type="match status" value="1"/>
</dbReference>
<dbReference type="InterPro" id="IPR036097">
    <property type="entry name" value="HisK_dim/P_sf"/>
</dbReference>
<dbReference type="EC" id="2.7.13.3" evidence="3"/>
<evidence type="ECO:0000256" key="9">
    <source>
        <dbReference type="ARBA" id="ARBA00023012"/>
    </source>
</evidence>
<dbReference type="Pfam" id="PF02518">
    <property type="entry name" value="HATPase_c"/>
    <property type="match status" value="1"/>
</dbReference>
<evidence type="ECO:0000256" key="3">
    <source>
        <dbReference type="ARBA" id="ARBA00012438"/>
    </source>
</evidence>
<dbReference type="Gene3D" id="1.10.287.130">
    <property type="match status" value="1"/>
</dbReference>
<keyword evidence="15" id="KW-1185">Reference proteome</keyword>
<evidence type="ECO:0000256" key="4">
    <source>
        <dbReference type="ARBA" id="ARBA00022553"/>
    </source>
</evidence>
<dbReference type="CDD" id="cd00082">
    <property type="entry name" value="HisKA"/>
    <property type="match status" value="1"/>
</dbReference>
<dbReference type="PANTHER" id="PTHR45528">
    <property type="entry name" value="SENSOR HISTIDINE KINASE CPXA"/>
    <property type="match status" value="1"/>
</dbReference>
<evidence type="ECO:0000256" key="6">
    <source>
        <dbReference type="ARBA" id="ARBA00022692"/>
    </source>
</evidence>
<proteinExistence type="predicted"/>
<dbReference type="SUPFAM" id="SSF55874">
    <property type="entry name" value="ATPase domain of HSP90 chaperone/DNA topoisomerase II/histidine kinase"/>
    <property type="match status" value="1"/>
</dbReference>
<keyword evidence="7" id="KW-0418">Kinase</keyword>
<dbReference type="Proteomes" id="UP001321786">
    <property type="component" value="Chromosome"/>
</dbReference>
<dbReference type="SMART" id="SM00304">
    <property type="entry name" value="HAMP"/>
    <property type="match status" value="1"/>
</dbReference>
<feature type="transmembrane region" description="Helical" evidence="11">
    <location>
        <begin position="68"/>
        <end position="93"/>
    </location>
</feature>
<evidence type="ECO:0000256" key="2">
    <source>
        <dbReference type="ARBA" id="ARBA00004141"/>
    </source>
</evidence>
<dbReference type="GO" id="GO:0016020">
    <property type="term" value="C:membrane"/>
    <property type="evidence" value="ECO:0007669"/>
    <property type="project" value="UniProtKB-SubCell"/>
</dbReference>
<dbReference type="SMART" id="SM00387">
    <property type="entry name" value="HATPase_c"/>
    <property type="match status" value="1"/>
</dbReference>
<dbReference type="FunFam" id="1.10.287.130:FF:000001">
    <property type="entry name" value="Two-component sensor histidine kinase"/>
    <property type="match status" value="1"/>
</dbReference>
<dbReference type="FunFam" id="3.30.565.10:FF:000006">
    <property type="entry name" value="Sensor histidine kinase WalK"/>
    <property type="match status" value="1"/>
</dbReference>
<protein>
    <recommendedName>
        <fullName evidence="3">histidine kinase</fullName>
        <ecNumber evidence="3">2.7.13.3</ecNumber>
    </recommendedName>
</protein>
<dbReference type="InterPro" id="IPR005467">
    <property type="entry name" value="His_kinase_dom"/>
</dbReference>
<comment type="subcellular location">
    <subcellularLocation>
        <location evidence="2">Membrane</location>
        <topology evidence="2">Multi-pass membrane protein</topology>
    </subcellularLocation>
</comment>
<evidence type="ECO:0000256" key="5">
    <source>
        <dbReference type="ARBA" id="ARBA00022679"/>
    </source>
</evidence>
<dbReference type="KEGG" id="hprf:HLPR_12530"/>
<evidence type="ECO:0000256" key="10">
    <source>
        <dbReference type="ARBA" id="ARBA00023136"/>
    </source>
</evidence>
<evidence type="ECO:0000256" key="8">
    <source>
        <dbReference type="ARBA" id="ARBA00022989"/>
    </source>
</evidence>
<dbReference type="Gene3D" id="6.10.340.10">
    <property type="match status" value="1"/>
</dbReference>
<dbReference type="PROSITE" id="PS50109">
    <property type="entry name" value="HIS_KIN"/>
    <property type="match status" value="1"/>
</dbReference>
<name>A0AAU9EE27_9FIRM</name>
<keyword evidence="9" id="KW-0902">Two-component regulatory system</keyword>
<dbReference type="RefSeq" id="WP_338537219.1">
    <property type="nucleotide sequence ID" value="NZ_AP028654.1"/>
</dbReference>
<dbReference type="InterPro" id="IPR050398">
    <property type="entry name" value="HssS/ArlS-like"/>
</dbReference>
<comment type="catalytic activity">
    <reaction evidence="1">
        <text>ATP + protein L-histidine = ADP + protein N-phospho-L-histidine.</text>
        <dbReference type="EC" id="2.7.13.3"/>
    </reaction>
</comment>
<feature type="domain" description="HAMP" evidence="13">
    <location>
        <begin position="223"/>
        <end position="276"/>
    </location>
</feature>
<sequence length="502" mass="57832">MKKNIKLNKKKDIIIQKIDKKSKYDTNKKNGKKEKKNHSNPFIKLFAAQSKMFSLFRFNIGFKLTLEITVLFISLMIILNLVLFYVGSSFFYFQAKDDLKVFTKYAEETYTLTKNVNSINTLLEDKNIDFYIYDSKYNLIYSNNQVGVKYSEESTKFNVFKLNFPSVINYRDAFYIDENNYLVLSKILTMPYKKNIYGMLIISSILSFILLIVVISSSNKITKSHLYPIKVMTDKVKSISSNNLSTRLDVSGTKDELKDLAEEFNKMINEIEYSYEQQKVFVSDASHELRTPIAVVKGYANLLNRWGKDDEKILDESVDAIIEETDNMQTLVENLLFIARNDKNALKIEKDYFSLQGLVCDIYKETKMIDNDHVFSCVNDFVGEYYGSHDSLKQAIRIFMDNSIKYTQSGGYIKVKLKESAKDIFLTIEDNGIGMAKEDIEKVFDRFYRADKSRAKIKENSSGNGLGLAIAKIIIAKHDGLIHVESELNIGTKITIILPKNK</sequence>
<evidence type="ECO:0000256" key="11">
    <source>
        <dbReference type="SAM" id="Phobius"/>
    </source>
</evidence>
<evidence type="ECO:0000256" key="7">
    <source>
        <dbReference type="ARBA" id="ARBA00022777"/>
    </source>
</evidence>
<evidence type="ECO:0000313" key="14">
    <source>
        <dbReference type="EMBL" id="BEP28922.1"/>
    </source>
</evidence>
<evidence type="ECO:0000256" key="1">
    <source>
        <dbReference type="ARBA" id="ARBA00000085"/>
    </source>
</evidence>
<dbReference type="EMBL" id="AP028654">
    <property type="protein sequence ID" value="BEP28922.1"/>
    <property type="molecule type" value="Genomic_DNA"/>
</dbReference>
<dbReference type="GO" id="GO:0000155">
    <property type="term" value="F:phosphorelay sensor kinase activity"/>
    <property type="evidence" value="ECO:0007669"/>
    <property type="project" value="InterPro"/>
</dbReference>
<reference evidence="14 15" key="1">
    <citation type="submission" date="2023-08" db="EMBL/GenBank/DDBJ databases">
        <title>Helicovermis profunda gen. nov., sp. nov., a novel mesophilic, fermentative bacterium within the Bacillota from a deep-sea hydrothermal vent chimney.</title>
        <authorList>
            <person name="Miyazaki U."/>
            <person name="Mizutani D."/>
            <person name="Hashimoto Y."/>
            <person name="Tame A."/>
            <person name="Sawayama S."/>
            <person name="Miyazaki J."/>
            <person name="Takai K."/>
            <person name="Nakagawa S."/>
        </authorList>
    </citation>
    <scope>NUCLEOTIDE SEQUENCE [LARGE SCALE GENOMIC DNA]</scope>
    <source>
        <strain evidence="14 15">S502</strain>
    </source>
</reference>
<gene>
    <name evidence="14" type="ORF">HLPR_12530</name>
</gene>
<dbReference type="PRINTS" id="PR00344">
    <property type="entry name" value="BCTRLSENSOR"/>
</dbReference>
<keyword evidence="4" id="KW-0597">Phosphoprotein</keyword>
<dbReference type="SUPFAM" id="SSF158472">
    <property type="entry name" value="HAMP domain-like"/>
    <property type="match status" value="1"/>
</dbReference>
<dbReference type="Pfam" id="PF00672">
    <property type="entry name" value="HAMP"/>
    <property type="match status" value="1"/>
</dbReference>
<dbReference type="InterPro" id="IPR036890">
    <property type="entry name" value="HATPase_C_sf"/>
</dbReference>
<dbReference type="InterPro" id="IPR003661">
    <property type="entry name" value="HisK_dim/P_dom"/>
</dbReference>
<dbReference type="CDD" id="cd06225">
    <property type="entry name" value="HAMP"/>
    <property type="match status" value="1"/>
</dbReference>
<dbReference type="AlphaFoldDB" id="A0AAU9EE27"/>
<organism evidence="14 15">
    <name type="scientific">Helicovermis profundi</name>
    <dbReference type="NCBI Taxonomy" id="3065157"/>
    <lineage>
        <taxon>Bacteria</taxon>
        <taxon>Bacillati</taxon>
        <taxon>Bacillota</taxon>
        <taxon>Clostridia</taxon>
        <taxon>Helicovermis</taxon>
    </lineage>
</organism>
<dbReference type="PROSITE" id="PS50885">
    <property type="entry name" value="HAMP"/>
    <property type="match status" value="1"/>
</dbReference>